<dbReference type="Proteomes" id="UP000467841">
    <property type="component" value="Unassembled WGS sequence"/>
</dbReference>
<dbReference type="GO" id="GO:0045492">
    <property type="term" value="P:xylan biosynthetic process"/>
    <property type="evidence" value="ECO:0007669"/>
    <property type="project" value="InterPro"/>
</dbReference>
<feature type="transmembrane region" description="Helical" evidence="7">
    <location>
        <begin position="39"/>
        <end position="57"/>
    </location>
</feature>
<evidence type="ECO:0000256" key="3">
    <source>
        <dbReference type="ARBA" id="ARBA00022989"/>
    </source>
</evidence>
<gene>
    <name evidence="8" type="ORF">MERR_LOCUS45851</name>
</gene>
<accession>A0A6D2LBX5</accession>
<dbReference type="NCBIfam" id="TIGR01627">
    <property type="entry name" value="A_thal_3515"/>
    <property type="match status" value="1"/>
</dbReference>
<evidence type="ECO:0000256" key="7">
    <source>
        <dbReference type="SAM" id="Phobius"/>
    </source>
</evidence>
<evidence type="ECO:0000256" key="2">
    <source>
        <dbReference type="ARBA" id="ARBA00022692"/>
    </source>
</evidence>
<dbReference type="GO" id="GO:0000139">
    <property type="term" value="C:Golgi membrane"/>
    <property type="evidence" value="ECO:0007669"/>
    <property type="project" value="UniProtKB-SubCell"/>
</dbReference>
<dbReference type="OrthoDB" id="1896682at2759"/>
<evidence type="ECO:0000256" key="5">
    <source>
        <dbReference type="ARBA" id="ARBA00023136"/>
    </source>
</evidence>
<name>A0A6D2LBX5_9BRAS</name>
<evidence type="ECO:0000256" key="4">
    <source>
        <dbReference type="ARBA" id="ARBA00023034"/>
    </source>
</evidence>
<evidence type="ECO:0000256" key="1">
    <source>
        <dbReference type="ARBA" id="ARBA00004194"/>
    </source>
</evidence>
<dbReference type="EMBL" id="CACVBM020001729">
    <property type="protein sequence ID" value="CAA7058615.1"/>
    <property type="molecule type" value="Genomic_DNA"/>
</dbReference>
<evidence type="ECO:0000313" key="9">
    <source>
        <dbReference type="Proteomes" id="UP000467841"/>
    </source>
</evidence>
<comment type="subcellular location">
    <subcellularLocation>
        <location evidence="1">Golgi apparatus membrane</location>
        <topology evidence="1">Single-pass membrane protein</topology>
    </subcellularLocation>
</comment>
<feature type="region of interest" description="Disordered" evidence="6">
    <location>
        <begin position="313"/>
        <end position="339"/>
    </location>
</feature>
<feature type="compositionally biased region" description="Acidic residues" evidence="6">
    <location>
        <begin position="329"/>
        <end position="339"/>
    </location>
</feature>
<organism evidence="8 9">
    <name type="scientific">Microthlaspi erraticum</name>
    <dbReference type="NCBI Taxonomy" id="1685480"/>
    <lineage>
        <taxon>Eukaryota</taxon>
        <taxon>Viridiplantae</taxon>
        <taxon>Streptophyta</taxon>
        <taxon>Embryophyta</taxon>
        <taxon>Tracheophyta</taxon>
        <taxon>Spermatophyta</taxon>
        <taxon>Magnoliopsida</taxon>
        <taxon>eudicotyledons</taxon>
        <taxon>Gunneridae</taxon>
        <taxon>Pentapetalae</taxon>
        <taxon>rosids</taxon>
        <taxon>malvids</taxon>
        <taxon>Brassicales</taxon>
        <taxon>Brassicaceae</taxon>
        <taxon>Coluteocarpeae</taxon>
        <taxon>Microthlaspi</taxon>
    </lineage>
</organism>
<reference evidence="8" key="1">
    <citation type="submission" date="2020-01" db="EMBL/GenBank/DDBJ databases">
        <authorList>
            <person name="Mishra B."/>
        </authorList>
    </citation>
    <scope>NUCLEOTIDE SEQUENCE [LARGE SCALE GENOMIC DNA]</scope>
</reference>
<dbReference type="InterPro" id="IPR006514">
    <property type="entry name" value="IRX15/GXM/AGM"/>
</dbReference>
<comment type="caution">
    <text evidence="8">The sequence shown here is derived from an EMBL/GenBank/DDBJ whole genome shotgun (WGS) entry which is preliminary data.</text>
</comment>
<evidence type="ECO:0000313" key="8">
    <source>
        <dbReference type="EMBL" id="CAA7058615.1"/>
    </source>
</evidence>
<dbReference type="PANTHER" id="PTHR31444">
    <property type="entry name" value="OS11G0490100 PROTEIN"/>
    <property type="match status" value="1"/>
</dbReference>
<dbReference type="AlphaFoldDB" id="A0A6D2LBX5"/>
<evidence type="ECO:0000256" key="6">
    <source>
        <dbReference type="SAM" id="MobiDB-lite"/>
    </source>
</evidence>
<keyword evidence="9" id="KW-1185">Reference proteome</keyword>
<dbReference type="Pfam" id="PF21729">
    <property type="entry name" value="IRX15_IRX15L_GXM"/>
    <property type="match status" value="1"/>
</dbReference>
<keyword evidence="4" id="KW-0333">Golgi apparatus</keyword>
<proteinExistence type="predicted"/>
<sequence length="339" mass="36951">MKNNNNNSTKTNLILFHHHHTPLTSKSASAVAAANHHRLLFVFFLTFFTFIFSFSLFSSSLHSTAATSSSSLSSSSPSSSLPPPILAALLHFTSSTPPNTSMSFSELSAISSAINSKSPNCNLLVFGLSHESLLWRSVNFNGRTVFVDENPYAVSKFEQSNPGVEAYDVVFSTKVSQAGKLLGYYKTRPECRPVQNLLFSDCKLGINDLPNFVYEVDWDVILIDGPFGYAADSPGRMAPIFTAAVLAKSKDSGKKKKRKKTTDVFVHEFGRKIERVYSEEFLCEENLVEVVGDLGHFSVAAAGDSENVGNGFCRNSTKLSEPFTPENGGDGEEVGADDD</sequence>
<protein>
    <submittedName>
        <fullName evidence="8">Uncharacterized protein</fullName>
    </submittedName>
</protein>
<keyword evidence="3 7" id="KW-1133">Transmembrane helix</keyword>
<keyword evidence="5 7" id="KW-0472">Membrane</keyword>
<keyword evidence="2 7" id="KW-0812">Transmembrane</keyword>